<dbReference type="Proteomes" id="UP000316921">
    <property type="component" value="Chromosome"/>
</dbReference>
<dbReference type="KEGG" id="pbap:Pla133_00870"/>
<accession>A0A518BDH4</accession>
<protein>
    <recommendedName>
        <fullName evidence="3">Nucleotidyl transferase AbiEii toxin, Type IV TA system</fullName>
    </recommendedName>
</protein>
<gene>
    <name evidence="1" type="ORF">Pla133_00870</name>
</gene>
<dbReference type="AlphaFoldDB" id="A0A518BDH4"/>
<organism evidence="1 2">
    <name type="scientific">Engelhardtia mirabilis</name>
    <dbReference type="NCBI Taxonomy" id="2528011"/>
    <lineage>
        <taxon>Bacteria</taxon>
        <taxon>Pseudomonadati</taxon>
        <taxon>Planctomycetota</taxon>
        <taxon>Planctomycetia</taxon>
        <taxon>Planctomycetia incertae sedis</taxon>
        <taxon>Engelhardtia</taxon>
    </lineage>
</organism>
<reference evidence="1 2" key="1">
    <citation type="submission" date="2019-02" db="EMBL/GenBank/DDBJ databases">
        <title>Deep-cultivation of Planctomycetes and their phenomic and genomic characterization uncovers novel biology.</title>
        <authorList>
            <person name="Wiegand S."/>
            <person name="Jogler M."/>
            <person name="Boedeker C."/>
            <person name="Pinto D."/>
            <person name="Vollmers J."/>
            <person name="Rivas-Marin E."/>
            <person name="Kohn T."/>
            <person name="Peeters S.H."/>
            <person name="Heuer A."/>
            <person name="Rast P."/>
            <person name="Oberbeckmann S."/>
            <person name="Bunk B."/>
            <person name="Jeske O."/>
            <person name="Meyerdierks A."/>
            <person name="Storesund J.E."/>
            <person name="Kallscheuer N."/>
            <person name="Luecker S."/>
            <person name="Lage O.M."/>
            <person name="Pohl T."/>
            <person name="Merkel B.J."/>
            <person name="Hornburger P."/>
            <person name="Mueller R.-W."/>
            <person name="Bruemmer F."/>
            <person name="Labrenz M."/>
            <person name="Spormann A.M."/>
            <person name="Op den Camp H."/>
            <person name="Overmann J."/>
            <person name="Amann R."/>
            <person name="Jetten M.S.M."/>
            <person name="Mascher T."/>
            <person name="Medema M.H."/>
            <person name="Devos D.P."/>
            <person name="Kaster A.-K."/>
            <person name="Ovreas L."/>
            <person name="Rohde M."/>
            <person name="Galperin M.Y."/>
            <person name="Jogler C."/>
        </authorList>
    </citation>
    <scope>NUCLEOTIDE SEQUENCE [LARGE SCALE GENOMIC DNA]</scope>
    <source>
        <strain evidence="1 2">Pla133</strain>
    </source>
</reference>
<name>A0A518BDH4_9BACT</name>
<evidence type="ECO:0000313" key="2">
    <source>
        <dbReference type="Proteomes" id="UP000316921"/>
    </source>
</evidence>
<sequence>MSILGAERLGEALETLGELLARRGHRFEIAVIGGSGLLLLGSIGRATEDVDVVGLVDEGSVRTSSPLPEPLADAARDVARALELAADWLNPGPTALLDFGLPTGFLGRCEIRRFDGLVVHLASRYDQVHFKLYAAVDQGPRSKHFDDLQRLEPTADELIAAAAWCQQHDPSEGFAGSLSAALDALGAGGVDERS</sequence>
<dbReference type="EMBL" id="CP036287">
    <property type="protein sequence ID" value="QDU65024.1"/>
    <property type="molecule type" value="Genomic_DNA"/>
</dbReference>
<evidence type="ECO:0000313" key="1">
    <source>
        <dbReference type="EMBL" id="QDU65024.1"/>
    </source>
</evidence>
<proteinExistence type="predicted"/>
<evidence type="ECO:0008006" key="3">
    <source>
        <dbReference type="Google" id="ProtNLM"/>
    </source>
</evidence>
<keyword evidence="2" id="KW-1185">Reference proteome</keyword>